<dbReference type="Pfam" id="PF18117">
    <property type="entry name" value="EDS1_EP"/>
    <property type="match status" value="1"/>
</dbReference>
<proteinExistence type="predicted"/>
<dbReference type="InterPro" id="IPR044214">
    <property type="entry name" value="EDS1-like"/>
</dbReference>
<protein>
    <recommendedName>
        <fullName evidence="1">EDS1 EP domain-containing protein</fullName>
    </recommendedName>
</protein>
<dbReference type="Proteomes" id="UP001372338">
    <property type="component" value="Unassembled WGS sequence"/>
</dbReference>
<dbReference type="EMBL" id="JAYWIO010000008">
    <property type="protein sequence ID" value="KAK7243470.1"/>
    <property type="molecule type" value="Genomic_DNA"/>
</dbReference>
<accession>A0AAN9DZM2</accession>
<organism evidence="2 3">
    <name type="scientific">Crotalaria pallida</name>
    <name type="common">Smooth rattlebox</name>
    <name type="synonym">Crotalaria striata</name>
    <dbReference type="NCBI Taxonomy" id="3830"/>
    <lineage>
        <taxon>Eukaryota</taxon>
        <taxon>Viridiplantae</taxon>
        <taxon>Streptophyta</taxon>
        <taxon>Embryophyta</taxon>
        <taxon>Tracheophyta</taxon>
        <taxon>Spermatophyta</taxon>
        <taxon>Magnoliopsida</taxon>
        <taxon>eudicotyledons</taxon>
        <taxon>Gunneridae</taxon>
        <taxon>Pentapetalae</taxon>
        <taxon>rosids</taxon>
        <taxon>fabids</taxon>
        <taxon>Fabales</taxon>
        <taxon>Fabaceae</taxon>
        <taxon>Papilionoideae</taxon>
        <taxon>50 kb inversion clade</taxon>
        <taxon>genistoids sensu lato</taxon>
        <taxon>core genistoids</taxon>
        <taxon>Crotalarieae</taxon>
        <taxon>Crotalaria</taxon>
    </lineage>
</organism>
<gene>
    <name evidence="2" type="ORF">RIF29_38267</name>
</gene>
<reference evidence="2 3" key="1">
    <citation type="submission" date="2024-01" db="EMBL/GenBank/DDBJ databases">
        <title>The genomes of 5 underutilized Papilionoideae crops provide insights into root nodulation and disease resistanc.</title>
        <authorList>
            <person name="Yuan L."/>
        </authorList>
    </citation>
    <scope>NUCLEOTIDE SEQUENCE [LARGE SCALE GENOMIC DNA]</scope>
    <source>
        <strain evidence="2">ZHUSHIDOU_FW_LH</strain>
        <tissue evidence="2">Leaf</tissue>
    </source>
</reference>
<dbReference type="InterPro" id="IPR041266">
    <property type="entry name" value="EDS1_EP"/>
</dbReference>
<dbReference type="AlphaFoldDB" id="A0AAN9DZM2"/>
<dbReference type="PANTHER" id="PTHR47090">
    <property type="entry name" value="PROTEIN EDS1-RELATED"/>
    <property type="match status" value="1"/>
</dbReference>
<dbReference type="PANTHER" id="PTHR47090:SF2">
    <property type="entry name" value="PROTEIN EDS1-RELATED"/>
    <property type="match status" value="1"/>
</dbReference>
<name>A0AAN9DZM2_CROPI</name>
<evidence type="ECO:0000313" key="3">
    <source>
        <dbReference type="Proteomes" id="UP001372338"/>
    </source>
</evidence>
<evidence type="ECO:0000313" key="2">
    <source>
        <dbReference type="EMBL" id="KAK7243470.1"/>
    </source>
</evidence>
<evidence type="ECO:0000259" key="1">
    <source>
        <dbReference type="Pfam" id="PF18117"/>
    </source>
</evidence>
<comment type="caution">
    <text evidence="2">The sequence shown here is derived from an EMBL/GenBank/DDBJ whole genome shotgun (WGS) entry which is preliminary data.</text>
</comment>
<feature type="domain" description="EDS1 EP" evidence="1">
    <location>
        <begin position="1"/>
        <end position="102"/>
    </location>
</feature>
<dbReference type="GO" id="GO:0006952">
    <property type="term" value="P:defense response"/>
    <property type="evidence" value="ECO:0007669"/>
    <property type="project" value="InterPro"/>
</dbReference>
<keyword evidence="3" id="KW-1185">Reference proteome</keyword>
<sequence>MNRGRPKRYRYAQRWLEHSKRKPEEAMESCFWAEVEDICYETSNNRSSFEDVKERVVELEGQIKSWVDSGELDKDIFVKGSTLVKWWNDLPLQHKQGSCIKDFIQTNVH</sequence>